<keyword evidence="2" id="KW-1185">Reference proteome</keyword>
<evidence type="ECO:0000313" key="3">
    <source>
        <dbReference type="RefSeq" id="XP_019054240.1"/>
    </source>
</evidence>
<dbReference type="GeneID" id="109115059"/>
<reference evidence="3" key="1">
    <citation type="submission" date="2025-08" db="UniProtKB">
        <authorList>
            <consortium name="RefSeq"/>
        </authorList>
    </citation>
    <scope>IDENTIFICATION</scope>
</reference>
<organism evidence="2 3">
    <name type="scientific">Nelumbo nucifera</name>
    <name type="common">Sacred lotus</name>
    <dbReference type="NCBI Taxonomy" id="4432"/>
    <lineage>
        <taxon>Eukaryota</taxon>
        <taxon>Viridiplantae</taxon>
        <taxon>Streptophyta</taxon>
        <taxon>Embryophyta</taxon>
        <taxon>Tracheophyta</taxon>
        <taxon>Spermatophyta</taxon>
        <taxon>Magnoliopsida</taxon>
        <taxon>Proteales</taxon>
        <taxon>Nelumbonaceae</taxon>
        <taxon>Nelumbo</taxon>
    </lineage>
</organism>
<dbReference type="InterPro" id="IPR036397">
    <property type="entry name" value="RNaseH_sf"/>
</dbReference>
<dbReference type="CDD" id="cd06222">
    <property type="entry name" value="RNase_H_like"/>
    <property type="match status" value="1"/>
</dbReference>
<dbReference type="KEGG" id="nnu:109115059"/>
<evidence type="ECO:0000313" key="2">
    <source>
        <dbReference type="Proteomes" id="UP000189703"/>
    </source>
</evidence>
<dbReference type="InterPro" id="IPR012337">
    <property type="entry name" value="RNaseH-like_sf"/>
</dbReference>
<dbReference type="PANTHER" id="PTHR47723:SF19">
    <property type="entry name" value="POLYNUCLEOTIDYL TRANSFERASE, RIBONUCLEASE H-LIKE SUPERFAMILY PROTEIN"/>
    <property type="match status" value="1"/>
</dbReference>
<dbReference type="InterPro" id="IPR002156">
    <property type="entry name" value="RNaseH_domain"/>
</dbReference>
<accession>A0A1U8Q838</accession>
<dbReference type="AlphaFoldDB" id="A0A1U8Q838"/>
<feature type="domain" description="RNase H type-1" evidence="1">
    <location>
        <begin position="244"/>
        <end position="334"/>
    </location>
</feature>
<dbReference type="InterPro" id="IPR044730">
    <property type="entry name" value="RNase_H-like_dom_plant"/>
</dbReference>
<dbReference type="PANTHER" id="PTHR47723">
    <property type="entry name" value="OS05G0353850 PROTEIN"/>
    <property type="match status" value="1"/>
</dbReference>
<protein>
    <submittedName>
        <fullName evidence="3">Uncharacterized protein LOC109115059</fullName>
    </submittedName>
</protein>
<dbReference type="GO" id="GO:0004523">
    <property type="term" value="F:RNA-DNA hybrid ribonuclease activity"/>
    <property type="evidence" value="ECO:0007669"/>
    <property type="project" value="InterPro"/>
</dbReference>
<evidence type="ECO:0000259" key="1">
    <source>
        <dbReference type="PROSITE" id="PS50879"/>
    </source>
</evidence>
<dbReference type="Gene3D" id="3.30.420.10">
    <property type="entry name" value="Ribonuclease H-like superfamily/Ribonuclease H"/>
    <property type="match status" value="2"/>
</dbReference>
<dbReference type="InParanoid" id="A0A1U8Q838"/>
<dbReference type="SUPFAM" id="SSF53098">
    <property type="entry name" value="Ribonuclease H-like"/>
    <property type="match status" value="2"/>
</dbReference>
<dbReference type="Proteomes" id="UP000189703">
    <property type="component" value="Unplaced"/>
</dbReference>
<proteinExistence type="predicted"/>
<gene>
    <name evidence="3" type="primary">LOC109115059</name>
</gene>
<dbReference type="Pfam" id="PF13456">
    <property type="entry name" value="RVT_3"/>
    <property type="match status" value="2"/>
</dbReference>
<dbReference type="OrthoDB" id="1730596at2759"/>
<sequence length="334" mass="37035">MVDFLVECTFNHNHNQAPDHEKEQSLSWTLFVEGSSNAKGSGAGLILPTLNSNVLEYALQFGFCASNNKAEYKALLASLQLSKGLGKKCIRGFSDSQLVVNQVNREVRTAEQIQHPHRTFRSCIAENLLSSRKGYSWVISEHILDFLHQWQGTDLCKRGKVYWQSVAHAVLWGVWDEKNKCLFDNKFRPLEELISDITYLCNLWTVNSDLFKGLSVNDLNRDAHPFLFLPHLHQTTLRQPDPISEGVMTLKFDGSALGNPGLAGIGGIVRDEKGNICGTFSGPIGLADSTKAKVMAALTGIRIIKNLGILNLIIAGDSANTIKWLRDKEGELGD</sequence>
<dbReference type="GO" id="GO:0003676">
    <property type="term" value="F:nucleic acid binding"/>
    <property type="evidence" value="ECO:0007669"/>
    <property type="project" value="InterPro"/>
</dbReference>
<dbReference type="PROSITE" id="PS50879">
    <property type="entry name" value="RNASE_H_1"/>
    <property type="match status" value="1"/>
</dbReference>
<dbReference type="InterPro" id="IPR053151">
    <property type="entry name" value="RNase_H-like"/>
</dbReference>
<name>A0A1U8Q838_NELNU</name>
<dbReference type="RefSeq" id="XP_019054240.1">
    <property type="nucleotide sequence ID" value="XM_019198695.1"/>
</dbReference>